<protein>
    <submittedName>
        <fullName evidence="3">Chromosome partitioning protein, ParB family</fullName>
    </submittedName>
</protein>
<feature type="domain" description="ParB-like N-terminal" evidence="2">
    <location>
        <begin position="18"/>
        <end position="122"/>
    </location>
</feature>
<keyword evidence="1" id="KW-0159">Chromosome partition</keyword>
<dbReference type="InterPro" id="IPR041468">
    <property type="entry name" value="HTH_ParB/Spo0J"/>
</dbReference>
<gene>
    <name evidence="3" type="ORF">SAMN05216466_107119</name>
</gene>
<dbReference type="Gene3D" id="3.90.1530.30">
    <property type="match status" value="1"/>
</dbReference>
<dbReference type="Pfam" id="PF17762">
    <property type="entry name" value="HTH_ParB"/>
    <property type="match status" value="1"/>
</dbReference>
<dbReference type="RefSeq" id="WP_090685771.1">
    <property type="nucleotide sequence ID" value="NZ_FNCJ01000007.1"/>
</dbReference>
<dbReference type="PANTHER" id="PTHR33375">
    <property type="entry name" value="CHROMOSOME-PARTITIONING PROTEIN PARB-RELATED"/>
    <property type="match status" value="1"/>
</dbReference>
<evidence type="ECO:0000313" key="4">
    <source>
        <dbReference type="Proteomes" id="UP000199706"/>
    </source>
</evidence>
<evidence type="ECO:0000259" key="2">
    <source>
        <dbReference type="SMART" id="SM00470"/>
    </source>
</evidence>
<dbReference type="SMART" id="SM00470">
    <property type="entry name" value="ParB"/>
    <property type="match status" value="1"/>
</dbReference>
<dbReference type="InterPro" id="IPR003115">
    <property type="entry name" value="ParB_N"/>
</dbReference>
<dbReference type="OrthoDB" id="8636102at2"/>
<dbReference type="PANTHER" id="PTHR33375:SF1">
    <property type="entry name" value="CHROMOSOME-PARTITIONING PROTEIN PARB-RELATED"/>
    <property type="match status" value="1"/>
</dbReference>
<dbReference type="Gene3D" id="1.10.10.2830">
    <property type="match status" value="1"/>
</dbReference>
<proteinExistence type="predicted"/>
<dbReference type="Proteomes" id="UP000199706">
    <property type="component" value="Unassembled WGS sequence"/>
</dbReference>
<dbReference type="SUPFAM" id="SSF109709">
    <property type="entry name" value="KorB DNA-binding domain-like"/>
    <property type="match status" value="1"/>
</dbReference>
<accession>A0A1G7ZPB6</accession>
<dbReference type="GO" id="GO:0005694">
    <property type="term" value="C:chromosome"/>
    <property type="evidence" value="ECO:0007669"/>
    <property type="project" value="TreeGrafter"/>
</dbReference>
<dbReference type="InterPro" id="IPR036086">
    <property type="entry name" value="ParB/Sulfiredoxin_sf"/>
</dbReference>
<dbReference type="SUPFAM" id="SSF110849">
    <property type="entry name" value="ParB/Sulfiredoxin"/>
    <property type="match status" value="1"/>
</dbReference>
<dbReference type="GO" id="GO:0007059">
    <property type="term" value="P:chromosome segregation"/>
    <property type="evidence" value="ECO:0007669"/>
    <property type="project" value="UniProtKB-KW"/>
</dbReference>
<dbReference type="EMBL" id="FNCJ01000007">
    <property type="protein sequence ID" value="SDH10612.1"/>
    <property type="molecule type" value="Genomic_DNA"/>
</dbReference>
<evidence type="ECO:0000256" key="1">
    <source>
        <dbReference type="ARBA" id="ARBA00022829"/>
    </source>
</evidence>
<reference evidence="3 4" key="1">
    <citation type="submission" date="2016-10" db="EMBL/GenBank/DDBJ databases">
        <authorList>
            <person name="de Groot N.N."/>
        </authorList>
    </citation>
    <scope>NUCLEOTIDE SEQUENCE [LARGE SCALE GENOMIC DNA]</scope>
    <source>
        <strain evidence="3 4">LMG 2247</strain>
    </source>
</reference>
<name>A0A1G7ZPB6_9BURK</name>
<organism evidence="3 4">
    <name type="scientific">Paraburkholderia phenazinium</name>
    <dbReference type="NCBI Taxonomy" id="60549"/>
    <lineage>
        <taxon>Bacteria</taxon>
        <taxon>Pseudomonadati</taxon>
        <taxon>Pseudomonadota</taxon>
        <taxon>Betaproteobacteria</taxon>
        <taxon>Burkholderiales</taxon>
        <taxon>Burkholderiaceae</taxon>
        <taxon>Paraburkholderia</taxon>
    </lineage>
</organism>
<dbReference type="AlphaFoldDB" id="A0A1G7ZPB6"/>
<sequence length="285" mass="31441">MAKNSIDAYGASGKTNLLYFDPEVLMLVTDEASPLYDPRVHLPVDEDLARNIDYQGVLEPVLIQKNPETGDVEVIVGRQRVKATRLANEWRKGRGVAPIHVPAYVHKGERRNALDVIVSENEVRQADTPLGRAEKMRRLMAIGRDERDIAVVFGCKPATVRNTLALLECCADVQKAVESGRIGVTHAKQLASLEPAEQRAKVAELVAAGNGVGPHERARKQREVLGDDRPRMKTRKQILAELEVDPTGERAKALRWVLGIDEPVALPGLAEAKEAMWDFEVQAAV</sequence>
<evidence type="ECO:0000313" key="3">
    <source>
        <dbReference type="EMBL" id="SDH10612.1"/>
    </source>
</evidence>
<dbReference type="InterPro" id="IPR050336">
    <property type="entry name" value="Chromosome_partition/occlusion"/>
</dbReference>